<reference evidence="10 11" key="1">
    <citation type="submission" date="2019-08" db="EMBL/GenBank/DDBJ databases">
        <title>Bradyrhizobium hipponensis sp. nov., a rhizobium isolated from a Lupinus angustifolius root nodule in Tunisia.</title>
        <authorList>
            <person name="Off K."/>
            <person name="Rejili M."/>
            <person name="Mars M."/>
            <person name="Brachmann A."/>
            <person name="Marin M."/>
        </authorList>
    </citation>
    <scope>NUCLEOTIDE SEQUENCE [LARGE SCALE GENOMIC DNA]</scope>
    <source>
        <strain evidence="10 11">CTAW71</strain>
    </source>
</reference>
<dbReference type="GO" id="GO:0009424">
    <property type="term" value="C:bacterial-type flagellum hook"/>
    <property type="evidence" value="ECO:0007669"/>
    <property type="project" value="TreeGrafter"/>
</dbReference>
<comment type="caution">
    <text evidence="10">The sequence shown here is derived from an EMBL/GenBank/DDBJ whole genome shotgun (WGS) entry which is preliminary data.</text>
</comment>
<evidence type="ECO:0000256" key="2">
    <source>
        <dbReference type="ARBA" id="ARBA00009677"/>
    </source>
</evidence>
<feature type="domain" description="Flagellar hook protein FlgE D2" evidence="8">
    <location>
        <begin position="171"/>
        <end position="294"/>
    </location>
</feature>
<protein>
    <recommendedName>
        <fullName evidence="3 5">Flagellar hook protein FlgE</fullName>
    </recommendedName>
</protein>
<dbReference type="InterPro" id="IPR037058">
    <property type="entry name" value="Falgellar_hook_FlgE_sf"/>
</dbReference>
<dbReference type="InterPro" id="IPR020013">
    <property type="entry name" value="Flagellar_FlgE/F/G"/>
</dbReference>
<dbReference type="Pfam" id="PF22692">
    <property type="entry name" value="LlgE_F_G_D1"/>
    <property type="match status" value="1"/>
</dbReference>
<evidence type="ECO:0000256" key="5">
    <source>
        <dbReference type="RuleBase" id="RU362116"/>
    </source>
</evidence>
<evidence type="ECO:0000259" key="9">
    <source>
        <dbReference type="Pfam" id="PF22692"/>
    </source>
</evidence>
<accession>A0A5D3KG04</accession>
<keyword evidence="10" id="KW-0969">Cilium</keyword>
<keyword evidence="11" id="KW-1185">Reference proteome</keyword>
<dbReference type="Pfam" id="PF06429">
    <property type="entry name" value="Flg_bbr_C"/>
    <property type="match status" value="1"/>
</dbReference>
<keyword evidence="10" id="KW-0282">Flagellum</keyword>
<dbReference type="NCBIfam" id="TIGR03506">
    <property type="entry name" value="FlgEFG_subfam"/>
    <property type="match status" value="1"/>
</dbReference>
<keyword evidence="4 5" id="KW-0975">Bacterial flagellum</keyword>
<evidence type="ECO:0000259" key="8">
    <source>
        <dbReference type="Pfam" id="PF07559"/>
    </source>
</evidence>
<dbReference type="GO" id="GO:0005829">
    <property type="term" value="C:cytosol"/>
    <property type="evidence" value="ECO:0007669"/>
    <property type="project" value="TreeGrafter"/>
</dbReference>
<dbReference type="Gene3D" id="2.60.98.20">
    <property type="entry name" value="Flagellar hook protein FlgE"/>
    <property type="match status" value="1"/>
</dbReference>
<dbReference type="RefSeq" id="WP_148772946.1">
    <property type="nucleotide sequence ID" value="NZ_VSSS01000024.1"/>
</dbReference>
<evidence type="ECO:0000256" key="1">
    <source>
        <dbReference type="ARBA" id="ARBA00004117"/>
    </source>
</evidence>
<dbReference type="Pfam" id="PF00460">
    <property type="entry name" value="Flg_bb_rod"/>
    <property type="match status" value="1"/>
</dbReference>
<keyword evidence="10" id="KW-0966">Cell projection</keyword>
<evidence type="ECO:0000259" key="7">
    <source>
        <dbReference type="Pfam" id="PF06429"/>
    </source>
</evidence>
<dbReference type="InterPro" id="IPR037925">
    <property type="entry name" value="FlgE/F/G-like"/>
</dbReference>
<dbReference type="InterPro" id="IPR019776">
    <property type="entry name" value="Flagellar_basal_body_rod_CS"/>
</dbReference>
<dbReference type="AlphaFoldDB" id="A0A5D3KG04"/>
<sequence length="418" mass="42564">MSLYGVMRTGVSGMNAQSNKLSTVSDNIANVNTVGYKRASTEFSSLILKSGSGNYDSGAVETTVRYAITDPGNLQFTTSTTDLAVQGNGFFVVQDTNGNNFLTRAGSFVPDSTGNLVNTAGFQLMGYNIQNGAAPNVAANGFGGLQVVNVNQMALQASPSTLATVAANLDPSAAVVGTPAAAAGPGNYTSKTSMVTYDNIGNPVTLSVYAAKTSANTWDVEVYDPSGAALTSGPSAATTFKFDVSSTGKGKLDLVGPPPSATSLTVAIPGGSGTFKIDMSAMTQVASSFDFKATVDGNAPSAVDKVNIDSKGVVTAVLKNGTELPSFQIALATVPSPDHLTPEVGNVYSPNLDSGNVQVGLAGQGGLGTIQSGALEDSNVDLASELTDMISAQRGFTANSKSFQTGADLLDVVVNLKR</sequence>
<dbReference type="PANTHER" id="PTHR30435:SF1">
    <property type="entry name" value="FLAGELLAR HOOK PROTEIN FLGE"/>
    <property type="match status" value="1"/>
</dbReference>
<dbReference type="InterPro" id="IPR001444">
    <property type="entry name" value="Flag_bb_rod_N"/>
</dbReference>
<feature type="domain" description="Flagellar hook protein FlgE/F/G-like D1" evidence="9">
    <location>
        <begin position="84"/>
        <end position="129"/>
    </location>
</feature>
<dbReference type="OrthoDB" id="8372879at2"/>
<evidence type="ECO:0000313" key="11">
    <source>
        <dbReference type="Proteomes" id="UP000324758"/>
    </source>
</evidence>
<dbReference type="SUPFAM" id="SSF117143">
    <property type="entry name" value="Flagellar hook protein flgE"/>
    <property type="match status" value="1"/>
</dbReference>
<dbReference type="InterPro" id="IPR053967">
    <property type="entry name" value="LlgE_F_G-like_D1"/>
</dbReference>
<feature type="domain" description="Flagellar basal body rod protein N-terminal" evidence="6">
    <location>
        <begin position="7"/>
        <end position="37"/>
    </location>
</feature>
<dbReference type="Pfam" id="PF07559">
    <property type="entry name" value="FlgE_D2"/>
    <property type="match status" value="1"/>
</dbReference>
<evidence type="ECO:0000256" key="4">
    <source>
        <dbReference type="ARBA" id="ARBA00023143"/>
    </source>
</evidence>
<name>A0A5D3KG04_9BRAD</name>
<comment type="subcellular location">
    <subcellularLocation>
        <location evidence="1 5">Bacterial flagellum basal body</location>
    </subcellularLocation>
</comment>
<dbReference type="PROSITE" id="PS00588">
    <property type="entry name" value="FLAGELLA_BB_ROD"/>
    <property type="match status" value="1"/>
</dbReference>
<evidence type="ECO:0000256" key="3">
    <source>
        <dbReference type="ARBA" id="ARBA00019015"/>
    </source>
</evidence>
<organism evidence="10 11">
    <name type="scientific">Bradyrhizobium rifense</name>
    <dbReference type="NCBI Taxonomy" id="515499"/>
    <lineage>
        <taxon>Bacteria</taxon>
        <taxon>Pseudomonadati</taxon>
        <taxon>Pseudomonadota</taxon>
        <taxon>Alphaproteobacteria</taxon>
        <taxon>Hyphomicrobiales</taxon>
        <taxon>Nitrobacteraceae</taxon>
        <taxon>Bradyrhizobium</taxon>
    </lineage>
</organism>
<comment type="similarity">
    <text evidence="2 5">Belongs to the flagella basal body rod proteins family.</text>
</comment>
<dbReference type="Proteomes" id="UP000324758">
    <property type="component" value="Unassembled WGS sequence"/>
</dbReference>
<comment type="function">
    <text evidence="5">A flexible structure which links the flagellar filament to the drive apparatus in the basal body.</text>
</comment>
<proteinExistence type="inferred from homology"/>
<dbReference type="InterPro" id="IPR011491">
    <property type="entry name" value="FlgE_D2"/>
</dbReference>
<dbReference type="InterPro" id="IPR010930">
    <property type="entry name" value="Flg_bb/hook_C_dom"/>
</dbReference>
<dbReference type="GO" id="GO:0071978">
    <property type="term" value="P:bacterial-type flagellum-dependent swarming motility"/>
    <property type="evidence" value="ECO:0007669"/>
    <property type="project" value="TreeGrafter"/>
</dbReference>
<dbReference type="EMBL" id="VSSS01000024">
    <property type="protein sequence ID" value="TYL95661.1"/>
    <property type="molecule type" value="Genomic_DNA"/>
</dbReference>
<dbReference type="PANTHER" id="PTHR30435">
    <property type="entry name" value="FLAGELLAR PROTEIN"/>
    <property type="match status" value="1"/>
</dbReference>
<gene>
    <name evidence="10" type="ORF">FXB40_14960</name>
</gene>
<evidence type="ECO:0000313" key="10">
    <source>
        <dbReference type="EMBL" id="TYL95661.1"/>
    </source>
</evidence>
<dbReference type="GO" id="GO:0009425">
    <property type="term" value="C:bacterial-type flagellum basal body"/>
    <property type="evidence" value="ECO:0007669"/>
    <property type="project" value="UniProtKB-SubCell"/>
</dbReference>
<feature type="domain" description="Flagellar basal-body/hook protein C-terminal" evidence="7">
    <location>
        <begin position="371"/>
        <end position="416"/>
    </location>
</feature>
<evidence type="ECO:0000259" key="6">
    <source>
        <dbReference type="Pfam" id="PF00460"/>
    </source>
</evidence>